<sequence length="186" mass="20824">MWSDSTHTGARSKMIGMHPPKRETFDVAAGTNTDPKGVVRDVEEYRVEDCGLYMARPTPGRAQFRYLESWLLPSLGLRISDFWFNPGHEKDQDFYLDVVGVTTTPDGVWHTTDLYLDLVLRQHRGVDVIDTGELLEAVQDGLVSCGEATRALETAYSTVGALARHDHDLGAWLASRGIALTWKRHP</sequence>
<keyword evidence="3" id="KW-1185">Reference proteome</keyword>
<dbReference type="InterPro" id="IPR014465">
    <property type="entry name" value="UCP012622"/>
</dbReference>
<gene>
    <name evidence="2" type="ORF">GCM10009676_37240</name>
</gene>
<name>A0ABP4H2M4_9PSEU</name>
<accession>A0ABP4H2M4</accession>
<dbReference type="InterPro" id="IPR007295">
    <property type="entry name" value="DUF402"/>
</dbReference>
<dbReference type="SUPFAM" id="SSF159234">
    <property type="entry name" value="FomD-like"/>
    <property type="match status" value="1"/>
</dbReference>
<dbReference type="EMBL" id="BAAALN010000016">
    <property type="protein sequence ID" value="GAA1247625.1"/>
    <property type="molecule type" value="Genomic_DNA"/>
</dbReference>
<evidence type="ECO:0000313" key="2">
    <source>
        <dbReference type="EMBL" id="GAA1247625.1"/>
    </source>
</evidence>
<comment type="caution">
    <text evidence="2">The sequence shown here is derived from an EMBL/GenBank/DDBJ whole genome shotgun (WGS) entry which is preliminary data.</text>
</comment>
<dbReference type="Gene3D" id="2.40.380.10">
    <property type="entry name" value="FomD-like"/>
    <property type="match status" value="1"/>
</dbReference>
<dbReference type="PIRSF" id="PIRSF012622">
    <property type="entry name" value="UCP012622"/>
    <property type="match status" value="1"/>
</dbReference>
<dbReference type="Proteomes" id="UP001500653">
    <property type="component" value="Unassembled WGS sequence"/>
</dbReference>
<dbReference type="Pfam" id="PF04167">
    <property type="entry name" value="DUF402"/>
    <property type="match status" value="1"/>
</dbReference>
<dbReference type="InterPro" id="IPR035930">
    <property type="entry name" value="FomD-like_sf"/>
</dbReference>
<protein>
    <submittedName>
        <fullName evidence="2">DUF402 domain-containing protein</fullName>
    </submittedName>
</protein>
<evidence type="ECO:0000259" key="1">
    <source>
        <dbReference type="Pfam" id="PF04167"/>
    </source>
</evidence>
<organism evidence="2 3">
    <name type="scientific">Prauserella halophila</name>
    <dbReference type="NCBI Taxonomy" id="185641"/>
    <lineage>
        <taxon>Bacteria</taxon>
        <taxon>Bacillati</taxon>
        <taxon>Actinomycetota</taxon>
        <taxon>Actinomycetes</taxon>
        <taxon>Pseudonocardiales</taxon>
        <taxon>Pseudonocardiaceae</taxon>
        <taxon>Prauserella</taxon>
    </lineage>
</organism>
<evidence type="ECO:0000313" key="3">
    <source>
        <dbReference type="Proteomes" id="UP001500653"/>
    </source>
</evidence>
<feature type="domain" description="DUF402" evidence="1">
    <location>
        <begin position="42"/>
        <end position="166"/>
    </location>
</feature>
<reference evidence="3" key="1">
    <citation type="journal article" date="2019" name="Int. J. Syst. Evol. Microbiol.">
        <title>The Global Catalogue of Microorganisms (GCM) 10K type strain sequencing project: providing services to taxonomists for standard genome sequencing and annotation.</title>
        <authorList>
            <consortium name="The Broad Institute Genomics Platform"/>
            <consortium name="The Broad Institute Genome Sequencing Center for Infectious Disease"/>
            <person name="Wu L."/>
            <person name="Ma J."/>
        </authorList>
    </citation>
    <scope>NUCLEOTIDE SEQUENCE [LARGE SCALE GENOMIC DNA]</scope>
    <source>
        <strain evidence="3">JCM 13023</strain>
    </source>
</reference>
<proteinExistence type="predicted"/>